<organism evidence="2 3">
    <name type="scientific">Botrytis paeoniae</name>
    <dbReference type="NCBI Taxonomy" id="278948"/>
    <lineage>
        <taxon>Eukaryota</taxon>
        <taxon>Fungi</taxon>
        <taxon>Dikarya</taxon>
        <taxon>Ascomycota</taxon>
        <taxon>Pezizomycotina</taxon>
        <taxon>Leotiomycetes</taxon>
        <taxon>Helotiales</taxon>
        <taxon>Sclerotiniaceae</taxon>
        <taxon>Botrytis</taxon>
    </lineage>
</organism>
<comment type="caution">
    <text evidence="2">The sequence shown here is derived from an EMBL/GenBank/DDBJ whole genome shotgun (WGS) entry which is preliminary data.</text>
</comment>
<accession>A0A4Z1FGG7</accession>
<gene>
    <name evidence="2" type="ORF">BPAE_0195g00200</name>
</gene>
<dbReference type="EMBL" id="PQXI01000194">
    <property type="protein sequence ID" value="TGO21892.1"/>
    <property type="molecule type" value="Genomic_DNA"/>
</dbReference>
<proteinExistence type="predicted"/>
<evidence type="ECO:0000313" key="3">
    <source>
        <dbReference type="Proteomes" id="UP000297910"/>
    </source>
</evidence>
<sequence>MVRLIDPSKSQDIYEISARTAQSQATSSSDGESNQMSGIASKRAFLGKKAAVANAKERFHHGIWIEPSVKESDLDWRPTDEQLLFANDIGWGDSPASQRIENKMFKLLPKEVRETEKTEGKEKTTIKKRKAMSIPAPDPTDETPESTDRRSQRARKKLKTYNDRSLARVAVSFRNEYQSDSDAPEDSARQQIISPKQPQVAMKDPVSSPARSESESSGREPEIIGRRSRRTRPIVKTYNTKILAGTAVHTPAKYIGNHTLGVEARRLSLLSGRRRRKEND</sequence>
<reference evidence="2 3" key="1">
    <citation type="submission" date="2017-12" db="EMBL/GenBank/DDBJ databases">
        <title>Comparative genomics of Botrytis spp.</title>
        <authorList>
            <person name="Valero-Jimenez C.A."/>
            <person name="Tapia P."/>
            <person name="Veloso J."/>
            <person name="Silva-Moreno E."/>
            <person name="Staats M."/>
            <person name="Valdes J.H."/>
            <person name="Van Kan J.A.L."/>
        </authorList>
    </citation>
    <scope>NUCLEOTIDE SEQUENCE [LARGE SCALE GENOMIC DNA]</scope>
    <source>
        <strain evidence="2 3">Bp0003</strain>
    </source>
</reference>
<name>A0A4Z1FGG7_9HELO</name>
<evidence type="ECO:0000313" key="2">
    <source>
        <dbReference type="EMBL" id="TGO21892.1"/>
    </source>
</evidence>
<evidence type="ECO:0000256" key="1">
    <source>
        <dbReference type="SAM" id="MobiDB-lite"/>
    </source>
</evidence>
<feature type="compositionally biased region" description="Basic and acidic residues" evidence="1">
    <location>
        <begin position="212"/>
        <end position="225"/>
    </location>
</feature>
<feature type="compositionally biased region" description="Basic and acidic residues" evidence="1">
    <location>
        <begin position="111"/>
        <end position="125"/>
    </location>
</feature>
<feature type="region of interest" description="Disordered" evidence="1">
    <location>
        <begin position="111"/>
        <end position="161"/>
    </location>
</feature>
<feature type="region of interest" description="Disordered" evidence="1">
    <location>
        <begin position="175"/>
        <end position="232"/>
    </location>
</feature>
<feature type="region of interest" description="Disordered" evidence="1">
    <location>
        <begin position="17"/>
        <end position="38"/>
    </location>
</feature>
<feature type="compositionally biased region" description="Low complexity" evidence="1">
    <location>
        <begin position="17"/>
        <end position="29"/>
    </location>
</feature>
<dbReference type="Proteomes" id="UP000297910">
    <property type="component" value="Unassembled WGS sequence"/>
</dbReference>
<keyword evidence="3" id="KW-1185">Reference proteome</keyword>
<dbReference type="AlphaFoldDB" id="A0A4Z1FGG7"/>
<protein>
    <submittedName>
        <fullName evidence="2">Uncharacterized protein</fullName>
    </submittedName>
</protein>